<keyword evidence="2" id="KW-1185">Reference proteome</keyword>
<gene>
    <name evidence="1" type="ORF">GCM10022214_34190</name>
</gene>
<sequence length="51" mass="5161">MLANLPNEDGPLAAAELKHRTGAVLLGVPDADDAVVGPSDLDTFAVGFVVT</sequence>
<accession>A0ABP7VU21</accession>
<evidence type="ECO:0000313" key="2">
    <source>
        <dbReference type="Proteomes" id="UP001500683"/>
    </source>
</evidence>
<name>A0ABP7VU21_9ACTN</name>
<organism evidence="1 2">
    <name type="scientific">Actinomadura miaoliensis</name>
    <dbReference type="NCBI Taxonomy" id="430685"/>
    <lineage>
        <taxon>Bacteria</taxon>
        <taxon>Bacillati</taxon>
        <taxon>Actinomycetota</taxon>
        <taxon>Actinomycetes</taxon>
        <taxon>Streptosporangiales</taxon>
        <taxon>Thermomonosporaceae</taxon>
        <taxon>Actinomadura</taxon>
    </lineage>
</organism>
<reference evidence="2" key="1">
    <citation type="journal article" date="2019" name="Int. J. Syst. Evol. Microbiol.">
        <title>The Global Catalogue of Microorganisms (GCM) 10K type strain sequencing project: providing services to taxonomists for standard genome sequencing and annotation.</title>
        <authorList>
            <consortium name="The Broad Institute Genomics Platform"/>
            <consortium name="The Broad Institute Genome Sequencing Center for Infectious Disease"/>
            <person name="Wu L."/>
            <person name="Ma J."/>
        </authorList>
    </citation>
    <scope>NUCLEOTIDE SEQUENCE [LARGE SCALE GENOMIC DNA]</scope>
    <source>
        <strain evidence="2">JCM 16702</strain>
    </source>
</reference>
<protein>
    <submittedName>
        <fullName evidence="1">Uncharacterized protein</fullName>
    </submittedName>
</protein>
<proteinExistence type="predicted"/>
<dbReference type="Proteomes" id="UP001500683">
    <property type="component" value="Unassembled WGS sequence"/>
</dbReference>
<dbReference type="EMBL" id="BAAAZG010000019">
    <property type="protein sequence ID" value="GAA4074529.1"/>
    <property type="molecule type" value="Genomic_DNA"/>
</dbReference>
<evidence type="ECO:0000313" key="1">
    <source>
        <dbReference type="EMBL" id="GAA4074529.1"/>
    </source>
</evidence>
<comment type="caution">
    <text evidence="1">The sequence shown here is derived from an EMBL/GenBank/DDBJ whole genome shotgun (WGS) entry which is preliminary data.</text>
</comment>